<feature type="chain" id="PRO_5032680569" evidence="1">
    <location>
        <begin position="24"/>
        <end position="211"/>
    </location>
</feature>
<accession>A0A812L5A2</accession>
<dbReference type="AlphaFoldDB" id="A0A812L5A2"/>
<keyword evidence="3" id="KW-1185">Reference proteome</keyword>
<gene>
    <name evidence="2" type="ORF">SNAT2548_LOCUS10982</name>
</gene>
<feature type="signal peptide" evidence="1">
    <location>
        <begin position="1"/>
        <end position="23"/>
    </location>
</feature>
<sequence length="211" mass="23815">MSLPDLAVVLLLDFAPLPSLVAALARTSRVAAAAALAAKEVLQERFRREDETTSQRVADLYVCVRVQRLPNGALHGVERSTCVPYRVGGPCSPSFYAERVWKEGRLVKDAVWETNSWKRNSQQIHELCLSREYDLEPPSPLPLHHPLLQDRPGLGTYGMPCLEREWSDQGVLCRLLLFEEDEEEVSSLMARTGWDMQDTDSLFAAVDQLMY</sequence>
<evidence type="ECO:0000256" key="1">
    <source>
        <dbReference type="SAM" id="SignalP"/>
    </source>
</evidence>
<proteinExistence type="predicted"/>
<evidence type="ECO:0000313" key="3">
    <source>
        <dbReference type="Proteomes" id="UP000604046"/>
    </source>
</evidence>
<comment type="caution">
    <text evidence="2">The sequence shown here is derived from an EMBL/GenBank/DDBJ whole genome shotgun (WGS) entry which is preliminary data.</text>
</comment>
<dbReference type="OrthoDB" id="440792at2759"/>
<name>A0A812L5A2_9DINO</name>
<organism evidence="2 3">
    <name type="scientific">Symbiodinium natans</name>
    <dbReference type="NCBI Taxonomy" id="878477"/>
    <lineage>
        <taxon>Eukaryota</taxon>
        <taxon>Sar</taxon>
        <taxon>Alveolata</taxon>
        <taxon>Dinophyceae</taxon>
        <taxon>Suessiales</taxon>
        <taxon>Symbiodiniaceae</taxon>
        <taxon>Symbiodinium</taxon>
    </lineage>
</organism>
<reference evidence="2" key="1">
    <citation type="submission" date="2021-02" db="EMBL/GenBank/DDBJ databases">
        <authorList>
            <person name="Dougan E. K."/>
            <person name="Rhodes N."/>
            <person name="Thang M."/>
            <person name="Chan C."/>
        </authorList>
    </citation>
    <scope>NUCLEOTIDE SEQUENCE</scope>
</reference>
<dbReference type="EMBL" id="CAJNDS010000946">
    <property type="protein sequence ID" value="CAE7241721.1"/>
    <property type="molecule type" value="Genomic_DNA"/>
</dbReference>
<keyword evidence="1" id="KW-0732">Signal</keyword>
<protein>
    <submittedName>
        <fullName evidence="2">Uncharacterized protein</fullName>
    </submittedName>
</protein>
<dbReference type="Proteomes" id="UP000604046">
    <property type="component" value="Unassembled WGS sequence"/>
</dbReference>
<evidence type="ECO:0000313" key="2">
    <source>
        <dbReference type="EMBL" id="CAE7241721.1"/>
    </source>
</evidence>